<dbReference type="InterPro" id="IPR001841">
    <property type="entry name" value="Znf_RING"/>
</dbReference>
<keyword evidence="8" id="KW-0519">Myristate</keyword>
<evidence type="ECO:0000256" key="21">
    <source>
        <dbReference type="SAM" id="MobiDB-lite"/>
    </source>
</evidence>
<dbReference type="Gene3D" id="3.30.40.10">
    <property type="entry name" value="Zinc/RING finger domain, C3HC4 (zinc finger)"/>
    <property type="match status" value="1"/>
</dbReference>
<gene>
    <name evidence="23" type="ORF">BPAG_LOCUS800</name>
</gene>
<keyword evidence="7" id="KW-0808">Transferase</keyword>
<dbReference type="FunFam" id="3.30.40.10:FF:000235">
    <property type="entry name" value="E3 ubiquitin-protein ligase ZNRF1"/>
    <property type="match status" value="1"/>
</dbReference>
<evidence type="ECO:0000256" key="4">
    <source>
        <dbReference type="ARBA" id="ARBA00004371"/>
    </source>
</evidence>
<evidence type="ECO:0000256" key="8">
    <source>
        <dbReference type="ARBA" id="ARBA00022707"/>
    </source>
</evidence>
<dbReference type="GO" id="GO:0043161">
    <property type="term" value="P:proteasome-mediated ubiquitin-dependent protein catabolic process"/>
    <property type="evidence" value="ECO:0007669"/>
    <property type="project" value="TreeGrafter"/>
</dbReference>
<evidence type="ECO:0000259" key="22">
    <source>
        <dbReference type="PROSITE" id="PS50089"/>
    </source>
</evidence>
<dbReference type="PANTHER" id="PTHR46661">
    <property type="entry name" value="E3 UBIQUITIN-PROTEIN LIGASE ZNRF1-LIKE PROTEIN"/>
    <property type="match status" value="1"/>
</dbReference>
<evidence type="ECO:0000256" key="7">
    <source>
        <dbReference type="ARBA" id="ARBA00022679"/>
    </source>
</evidence>
<evidence type="ECO:0000256" key="12">
    <source>
        <dbReference type="ARBA" id="ARBA00022786"/>
    </source>
</evidence>
<dbReference type="GO" id="GO:0016020">
    <property type="term" value="C:membrane"/>
    <property type="evidence" value="ECO:0007669"/>
    <property type="project" value="UniProtKB-SubCell"/>
</dbReference>
<dbReference type="Proteomes" id="UP000278627">
    <property type="component" value="Unassembled WGS sequence"/>
</dbReference>
<dbReference type="AlphaFoldDB" id="A0A0N4SYI8"/>
<protein>
    <recommendedName>
        <fullName evidence="17">E3 ubiquitin-protein ligase ZNRF1</fullName>
        <ecNumber evidence="6">2.3.2.27</ecNumber>
    </recommendedName>
    <alternativeName>
        <fullName evidence="18">RING-type E3 ubiquitin transferase ZNRF1</fullName>
    </alternativeName>
    <alternativeName>
        <fullName evidence="19">Zinc/RING finger protein 1</fullName>
    </alternativeName>
</protein>
<evidence type="ECO:0000256" key="14">
    <source>
        <dbReference type="ARBA" id="ARBA00023136"/>
    </source>
</evidence>
<dbReference type="GO" id="GO:0061630">
    <property type="term" value="F:ubiquitin protein ligase activity"/>
    <property type="evidence" value="ECO:0007669"/>
    <property type="project" value="UniProtKB-EC"/>
</dbReference>
<keyword evidence="24" id="KW-1185">Reference proteome</keyword>
<dbReference type="GO" id="GO:0070936">
    <property type="term" value="P:protein K48-linked ubiquitination"/>
    <property type="evidence" value="ECO:0007669"/>
    <property type="project" value="TreeGrafter"/>
</dbReference>
<evidence type="ECO:0000256" key="17">
    <source>
        <dbReference type="ARBA" id="ARBA00040227"/>
    </source>
</evidence>
<keyword evidence="15" id="KW-0458">Lysosome</keyword>
<dbReference type="EC" id="2.3.2.27" evidence="6"/>
<evidence type="ECO:0000256" key="19">
    <source>
        <dbReference type="ARBA" id="ARBA00042305"/>
    </source>
</evidence>
<evidence type="ECO:0000313" key="23">
    <source>
        <dbReference type="EMBL" id="VDN81986.1"/>
    </source>
</evidence>
<feature type="region of interest" description="Disordered" evidence="21">
    <location>
        <begin position="32"/>
        <end position="73"/>
    </location>
</feature>
<dbReference type="WBParaSite" id="BPAG_0000079901-mRNA-1">
    <property type="protein sequence ID" value="BPAG_0000079901-mRNA-1"/>
    <property type="gene ID" value="BPAG_0000079901"/>
</dbReference>
<evidence type="ECO:0000256" key="13">
    <source>
        <dbReference type="ARBA" id="ARBA00022833"/>
    </source>
</evidence>
<keyword evidence="14" id="KW-0472">Membrane</keyword>
<evidence type="ECO:0000256" key="6">
    <source>
        <dbReference type="ARBA" id="ARBA00012483"/>
    </source>
</evidence>
<organism evidence="25">
    <name type="scientific">Brugia pahangi</name>
    <name type="common">Filarial nematode worm</name>
    <dbReference type="NCBI Taxonomy" id="6280"/>
    <lineage>
        <taxon>Eukaryota</taxon>
        <taxon>Metazoa</taxon>
        <taxon>Ecdysozoa</taxon>
        <taxon>Nematoda</taxon>
        <taxon>Chromadorea</taxon>
        <taxon>Rhabditida</taxon>
        <taxon>Spirurina</taxon>
        <taxon>Spiruromorpha</taxon>
        <taxon>Filarioidea</taxon>
        <taxon>Onchocercidae</taxon>
        <taxon>Brugia</taxon>
    </lineage>
</organism>
<evidence type="ECO:0000313" key="24">
    <source>
        <dbReference type="Proteomes" id="UP000278627"/>
    </source>
</evidence>
<keyword evidence="9" id="KW-0479">Metal-binding</keyword>
<keyword evidence="11 20" id="KW-0863">Zinc-finger</keyword>
<evidence type="ECO:0000256" key="9">
    <source>
        <dbReference type="ARBA" id="ARBA00022723"/>
    </source>
</evidence>
<feature type="domain" description="RING-type" evidence="22">
    <location>
        <begin position="225"/>
        <end position="265"/>
    </location>
</feature>
<dbReference type="PANTHER" id="PTHR46661:SF4">
    <property type="entry name" value="RING-TYPE DOMAIN-CONTAINING PROTEIN"/>
    <property type="match status" value="1"/>
</dbReference>
<keyword evidence="10" id="KW-0967">Endosome</keyword>
<dbReference type="PROSITE" id="PS50089">
    <property type="entry name" value="ZF_RING_2"/>
    <property type="match status" value="1"/>
</dbReference>
<keyword evidence="12" id="KW-0833">Ubl conjugation pathway</keyword>
<accession>A0A0N4SYI8</accession>
<proteinExistence type="predicted"/>
<keyword evidence="13" id="KW-0862">Zinc</keyword>
<dbReference type="InterPro" id="IPR051878">
    <property type="entry name" value="ZNRF_ubiq-protein_ligase"/>
</dbReference>
<evidence type="ECO:0000256" key="5">
    <source>
        <dbReference type="ARBA" id="ARBA00004906"/>
    </source>
</evidence>
<reference evidence="25" key="1">
    <citation type="submission" date="2017-02" db="UniProtKB">
        <authorList>
            <consortium name="WormBaseParasite"/>
        </authorList>
    </citation>
    <scope>IDENTIFICATION</scope>
</reference>
<evidence type="ECO:0000256" key="15">
    <source>
        <dbReference type="ARBA" id="ARBA00023228"/>
    </source>
</evidence>
<evidence type="ECO:0000256" key="11">
    <source>
        <dbReference type="ARBA" id="ARBA00022771"/>
    </source>
</evidence>
<name>A0A0N4SYI8_BRUPA</name>
<dbReference type="SUPFAM" id="SSF57850">
    <property type="entry name" value="RING/U-box"/>
    <property type="match status" value="1"/>
</dbReference>
<evidence type="ECO:0000256" key="1">
    <source>
        <dbReference type="ARBA" id="ARBA00000900"/>
    </source>
</evidence>
<keyword evidence="16" id="KW-0449">Lipoprotein</keyword>
<comment type="pathway">
    <text evidence="5">Protein modification; protein ubiquitination.</text>
</comment>
<evidence type="ECO:0000256" key="10">
    <source>
        <dbReference type="ARBA" id="ARBA00022753"/>
    </source>
</evidence>
<feature type="region of interest" description="Disordered" evidence="21">
    <location>
        <begin position="120"/>
        <end position="143"/>
    </location>
</feature>
<dbReference type="Pfam" id="PF13639">
    <property type="entry name" value="zf-RING_2"/>
    <property type="match status" value="1"/>
</dbReference>
<dbReference type="STRING" id="6280.A0A0N4SYI8"/>
<evidence type="ECO:0000256" key="16">
    <source>
        <dbReference type="ARBA" id="ARBA00023288"/>
    </source>
</evidence>
<evidence type="ECO:0000256" key="18">
    <source>
        <dbReference type="ARBA" id="ARBA00042177"/>
    </source>
</evidence>
<comment type="subcellular location">
    <subcellularLocation>
        <location evidence="3">Endosome</location>
    </subcellularLocation>
    <subcellularLocation>
        <location evidence="4">Lysosome</location>
    </subcellularLocation>
    <subcellularLocation>
        <location evidence="2">Membrane</location>
        <topology evidence="2">Peripheral membrane protein</topology>
    </subcellularLocation>
</comment>
<feature type="compositionally biased region" description="Low complexity" evidence="21">
    <location>
        <begin position="58"/>
        <end position="73"/>
    </location>
</feature>
<dbReference type="CDD" id="cd16489">
    <property type="entry name" value="mRING-CH-C4HC2H_ZNRF"/>
    <property type="match status" value="1"/>
</dbReference>
<evidence type="ECO:0000313" key="25">
    <source>
        <dbReference type="WBParaSite" id="BPAG_0000079901-mRNA-1"/>
    </source>
</evidence>
<evidence type="ECO:0000256" key="2">
    <source>
        <dbReference type="ARBA" id="ARBA00004170"/>
    </source>
</evidence>
<dbReference type="GO" id="GO:0005768">
    <property type="term" value="C:endosome"/>
    <property type="evidence" value="ECO:0007669"/>
    <property type="project" value="UniProtKB-SubCell"/>
</dbReference>
<reference evidence="23 24" key="2">
    <citation type="submission" date="2018-11" db="EMBL/GenBank/DDBJ databases">
        <authorList>
            <consortium name="Pathogen Informatics"/>
        </authorList>
    </citation>
    <scope>NUCLEOTIDE SEQUENCE [LARGE SCALE GENOMIC DNA]</scope>
</reference>
<evidence type="ECO:0000256" key="20">
    <source>
        <dbReference type="PROSITE-ProRule" id="PRU00175"/>
    </source>
</evidence>
<dbReference type="GO" id="GO:0005764">
    <property type="term" value="C:lysosome"/>
    <property type="evidence" value="ECO:0007669"/>
    <property type="project" value="UniProtKB-SubCell"/>
</dbReference>
<dbReference type="GO" id="GO:0008270">
    <property type="term" value="F:zinc ion binding"/>
    <property type="evidence" value="ECO:0007669"/>
    <property type="project" value="UniProtKB-KW"/>
</dbReference>
<dbReference type="EMBL" id="UZAD01000043">
    <property type="protein sequence ID" value="VDN81986.1"/>
    <property type="molecule type" value="Genomic_DNA"/>
</dbReference>
<sequence>MISLSSPPPIPIWPHKFVDQNEKRMVTPSNKLQRRVGTSDPMGGRQSVQTDLHRRPRSNSVADTTTVSASASANHRNPHLITGIGSISNLRVLLKFLYVMWNAKCRLAPTPCMSAYGRVDNESTSDSDEDAPGTSVALHSGTSVDTRPVGFSVSHLRTHRGLRDAPTRRSMPVLQFLSRLSQDIKCPICKKTVPSDEAEIHLVMCLTRPKITYNEDELREDKGECSICLEEMSSGDRIARLPCLCIYHKSCIDEWFTRKNCCPEHPGYD</sequence>
<evidence type="ECO:0000256" key="3">
    <source>
        <dbReference type="ARBA" id="ARBA00004177"/>
    </source>
</evidence>
<comment type="catalytic activity">
    <reaction evidence="1">
        <text>S-ubiquitinyl-[E2 ubiquitin-conjugating enzyme]-L-cysteine + [acceptor protein]-L-lysine = [E2 ubiquitin-conjugating enzyme]-L-cysteine + N(6)-ubiquitinyl-[acceptor protein]-L-lysine.</text>
        <dbReference type="EC" id="2.3.2.27"/>
    </reaction>
</comment>
<dbReference type="InterPro" id="IPR013083">
    <property type="entry name" value="Znf_RING/FYVE/PHD"/>
</dbReference>